<organism evidence="2 3">
    <name type="scientific">Embleya hyalina</name>
    <dbReference type="NCBI Taxonomy" id="516124"/>
    <lineage>
        <taxon>Bacteria</taxon>
        <taxon>Bacillati</taxon>
        <taxon>Actinomycetota</taxon>
        <taxon>Actinomycetes</taxon>
        <taxon>Kitasatosporales</taxon>
        <taxon>Streptomycetaceae</taxon>
        <taxon>Embleya</taxon>
    </lineage>
</organism>
<gene>
    <name evidence="2" type="ORF">EHYA_00823</name>
</gene>
<name>A0A401YF18_9ACTN</name>
<proteinExistence type="predicted"/>
<dbReference type="Proteomes" id="UP000286931">
    <property type="component" value="Unassembled WGS sequence"/>
</dbReference>
<sequence>MVVAVGSVRRATKGSAASGKADANSQFYW</sequence>
<dbReference type="EMBL" id="BIFH01000013">
    <property type="protein sequence ID" value="GCD93180.1"/>
    <property type="molecule type" value="Genomic_DNA"/>
</dbReference>
<evidence type="ECO:0000313" key="2">
    <source>
        <dbReference type="EMBL" id="GCD93180.1"/>
    </source>
</evidence>
<protein>
    <submittedName>
        <fullName evidence="2">Uncharacterized protein</fullName>
    </submittedName>
</protein>
<accession>A0A401YF18</accession>
<keyword evidence="3" id="KW-1185">Reference proteome</keyword>
<evidence type="ECO:0000313" key="3">
    <source>
        <dbReference type="Proteomes" id="UP000286931"/>
    </source>
</evidence>
<feature type="region of interest" description="Disordered" evidence="1">
    <location>
        <begin position="1"/>
        <end position="29"/>
    </location>
</feature>
<comment type="caution">
    <text evidence="2">The sequence shown here is derived from an EMBL/GenBank/DDBJ whole genome shotgun (WGS) entry which is preliminary data.</text>
</comment>
<reference evidence="2 3" key="1">
    <citation type="submission" date="2018-12" db="EMBL/GenBank/DDBJ databases">
        <title>Draft genome sequence of Embleya hyalina NBRC 13850T.</title>
        <authorList>
            <person name="Komaki H."/>
            <person name="Hosoyama A."/>
            <person name="Kimura A."/>
            <person name="Ichikawa N."/>
            <person name="Tamura T."/>
        </authorList>
    </citation>
    <scope>NUCLEOTIDE SEQUENCE [LARGE SCALE GENOMIC DNA]</scope>
    <source>
        <strain evidence="2 3">NBRC 13850</strain>
    </source>
</reference>
<evidence type="ECO:0000256" key="1">
    <source>
        <dbReference type="SAM" id="MobiDB-lite"/>
    </source>
</evidence>
<dbReference type="AlphaFoldDB" id="A0A401YF18"/>